<dbReference type="GO" id="GO:0005834">
    <property type="term" value="C:heterotrimeric G-protein complex"/>
    <property type="evidence" value="ECO:0007669"/>
    <property type="project" value="TreeGrafter"/>
</dbReference>
<dbReference type="InterPro" id="IPR011025">
    <property type="entry name" value="GproteinA_insert"/>
</dbReference>
<dbReference type="SMART" id="SM00275">
    <property type="entry name" value="G_alpha"/>
    <property type="match status" value="1"/>
</dbReference>
<dbReference type="PANTHER" id="PTHR10218:SF360">
    <property type="entry name" value="GUANINE NUCLEOTIDE-BINDING PROTEIN SUBUNIT ALPHA HOMOLOG"/>
    <property type="match status" value="1"/>
</dbReference>
<dbReference type="GO" id="GO:0005737">
    <property type="term" value="C:cytoplasm"/>
    <property type="evidence" value="ECO:0007669"/>
    <property type="project" value="TreeGrafter"/>
</dbReference>
<dbReference type="GO" id="GO:0046872">
    <property type="term" value="F:metal ion binding"/>
    <property type="evidence" value="ECO:0007669"/>
    <property type="project" value="UniProtKB-KW"/>
</dbReference>
<dbReference type="EMBL" id="WIUZ02000001">
    <property type="protein sequence ID" value="KAF9792520.1"/>
    <property type="molecule type" value="Genomic_DNA"/>
</dbReference>
<comment type="caution">
    <text evidence="7">The sequence shown here is derived from an EMBL/GenBank/DDBJ whole genome shotgun (WGS) entry which is preliminary data.</text>
</comment>
<organism evidence="7 8">
    <name type="scientific">Thelephora terrestris</name>
    <dbReference type="NCBI Taxonomy" id="56493"/>
    <lineage>
        <taxon>Eukaryota</taxon>
        <taxon>Fungi</taxon>
        <taxon>Dikarya</taxon>
        <taxon>Basidiomycota</taxon>
        <taxon>Agaricomycotina</taxon>
        <taxon>Agaricomycetes</taxon>
        <taxon>Thelephorales</taxon>
        <taxon>Thelephoraceae</taxon>
        <taxon>Thelephora</taxon>
    </lineage>
</organism>
<keyword evidence="1 4" id="KW-0547">Nucleotide-binding</keyword>
<dbReference type="GO" id="GO:0007188">
    <property type="term" value="P:adenylate cyclase-modulating G protein-coupled receptor signaling pathway"/>
    <property type="evidence" value="ECO:0007669"/>
    <property type="project" value="TreeGrafter"/>
</dbReference>
<dbReference type="InterPro" id="IPR027417">
    <property type="entry name" value="P-loop_NTPase"/>
</dbReference>
<dbReference type="PRINTS" id="PR00318">
    <property type="entry name" value="GPROTEINA"/>
</dbReference>
<accession>A0A9P6HQ84</accession>
<dbReference type="SUPFAM" id="SSF52540">
    <property type="entry name" value="P-loop containing nucleoside triphosphate hydrolases"/>
    <property type="match status" value="1"/>
</dbReference>
<dbReference type="FunFam" id="3.40.50.300:FF:000720">
    <property type="entry name" value="Guanine nucleotide-binding protein G(k) subunit alpha"/>
    <property type="match status" value="1"/>
</dbReference>
<reference evidence="7" key="2">
    <citation type="submission" date="2020-11" db="EMBL/GenBank/DDBJ databases">
        <authorList>
            <consortium name="DOE Joint Genome Institute"/>
            <person name="Kuo A."/>
            <person name="Miyauchi S."/>
            <person name="Kiss E."/>
            <person name="Drula E."/>
            <person name="Kohler A."/>
            <person name="Sanchez-Garcia M."/>
            <person name="Andreopoulos B."/>
            <person name="Barry K.W."/>
            <person name="Bonito G."/>
            <person name="Buee M."/>
            <person name="Carver A."/>
            <person name="Chen C."/>
            <person name="Cichocki N."/>
            <person name="Clum A."/>
            <person name="Culley D."/>
            <person name="Crous P.W."/>
            <person name="Fauchery L."/>
            <person name="Girlanda M."/>
            <person name="Hayes R."/>
            <person name="Keri Z."/>
            <person name="Labutti K."/>
            <person name="Lipzen A."/>
            <person name="Lombard V."/>
            <person name="Magnuson J."/>
            <person name="Maillard F."/>
            <person name="Morin E."/>
            <person name="Murat C."/>
            <person name="Nolan M."/>
            <person name="Ohm R."/>
            <person name="Pangilinan J."/>
            <person name="Pereira M."/>
            <person name="Perotto S."/>
            <person name="Peter M."/>
            <person name="Riley R."/>
            <person name="Sitrit Y."/>
            <person name="Stielow B."/>
            <person name="Szollosi G."/>
            <person name="Zifcakova L."/>
            <person name="Stursova M."/>
            <person name="Spatafora J.W."/>
            <person name="Tedersoo L."/>
            <person name="Vaario L.-M."/>
            <person name="Yamada A."/>
            <person name="Yan M."/>
            <person name="Wang P."/>
            <person name="Xu J."/>
            <person name="Bruns T."/>
            <person name="Baldrian P."/>
            <person name="Vilgalys R."/>
            <person name="Henrissat B."/>
            <person name="Grigoriev I.V."/>
            <person name="Hibbett D."/>
            <person name="Nagy L.G."/>
            <person name="Martin F.M."/>
        </authorList>
    </citation>
    <scope>NUCLEOTIDE SEQUENCE</scope>
    <source>
        <strain evidence="7">UH-Tt-Lm1</strain>
    </source>
</reference>
<evidence type="ECO:0000256" key="2">
    <source>
        <dbReference type="ARBA" id="ARBA00023134"/>
    </source>
</evidence>
<dbReference type="GO" id="GO:0031683">
    <property type="term" value="F:G-protein beta/gamma-subunit complex binding"/>
    <property type="evidence" value="ECO:0007669"/>
    <property type="project" value="InterPro"/>
</dbReference>
<feature type="binding site" evidence="5">
    <location>
        <position position="275"/>
    </location>
    <ligand>
        <name>Mg(2+)</name>
        <dbReference type="ChEBI" id="CHEBI:18420"/>
    </ligand>
</feature>
<dbReference type="OrthoDB" id="5817230at2759"/>
<evidence type="ECO:0000256" key="1">
    <source>
        <dbReference type="ARBA" id="ARBA00022741"/>
    </source>
</evidence>
<keyword evidence="5" id="KW-0479">Metal-binding</keyword>
<gene>
    <name evidence="7" type="ORF">BJ322DRAFT_1029724</name>
</gene>
<evidence type="ECO:0000313" key="8">
    <source>
        <dbReference type="Proteomes" id="UP000736335"/>
    </source>
</evidence>
<evidence type="ECO:0000256" key="6">
    <source>
        <dbReference type="SAM" id="MobiDB-lite"/>
    </source>
</evidence>
<feature type="binding site" evidence="4">
    <location>
        <begin position="367"/>
        <end position="370"/>
    </location>
    <ligand>
        <name>GTP</name>
        <dbReference type="ChEBI" id="CHEBI:37565"/>
    </ligand>
</feature>
<feature type="region of interest" description="Disordered" evidence="6">
    <location>
        <begin position="1"/>
        <end position="27"/>
    </location>
</feature>
<evidence type="ECO:0000313" key="7">
    <source>
        <dbReference type="EMBL" id="KAF9792520.1"/>
    </source>
</evidence>
<dbReference type="AlphaFoldDB" id="A0A9P6HQ84"/>
<dbReference type="GO" id="GO:0001664">
    <property type="term" value="F:G protein-coupled receptor binding"/>
    <property type="evidence" value="ECO:0007669"/>
    <property type="project" value="TreeGrafter"/>
</dbReference>
<protein>
    <submittedName>
        <fullName evidence="7">G-protein alpha subunit</fullName>
    </submittedName>
</protein>
<evidence type="ECO:0000256" key="3">
    <source>
        <dbReference type="ARBA" id="ARBA00023224"/>
    </source>
</evidence>
<evidence type="ECO:0000256" key="5">
    <source>
        <dbReference type="PIRSR" id="PIRSR601019-2"/>
    </source>
</evidence>
<dbReference type="Gene3D" id="3.40.50.300">
    <property type="entry name" value="P-loop containing nucleotide triphosphate hydrolases"/>
    <property type="match status" value="2"/>
</dbReference>
<dbReference type="Gene3D" id="1.10.400.10">
    <property type="entry name" value="GI Alpha 1, domain 2-like"/>
    <property type="match status" value="2"/>
</dbReference>
<dbReference type="PROSITE" id="PS51882">
    <property type="entry name" value="G_ALPHA"/>
    <property type="match status" value="1"/>
</dbReference>
<dbReference type="GO" id="GO:0003924">
    <property type="term" value="F:GTPase activity"/>
    <property type="evidence" value="ECO:0007669"/>
    <property type="project" value="InterPro"/>
</dbReference>
<name>A0A9P6HQ84_9AGAM</name>
<dbReference type="Pfam" id="PF00503">
    <property type="entry name" value="G-alpha"/>
    <property type="match status" value="1"/>
</dbReference>
<dbReference type="PANTHER" id="PTHR10218">
    <property type="entry name" value="GTP-BINDING PROTEIN ALPHA SUBUNIT"/>
    <property type="match status" value="1"/>
</dbReference>
<keyword evidence="2 4" id="KW-0342">GTP-binding</keyword>
<keyword evidence="3" id="KW-0807">Transducer</keyword>
<dbReference type="InterPro" id="IPR001019">
    <property type="entry name" value="Gprotein_alpha_su"/>
</dbReference>
<keyword evidence="8" id="KW-1185">Reference proteome</keyword>
<sequence>MARRPRSEQELFNAPVQHSAEAEKVSKQIDEELSKEADRIRRRKIREVKVMLLGQAESGKSTLQKQFQLHYAAKTLERERPTWRPIVLLNIIQALRTILEELEFEFSHTQTSSSSNDVSPSSSSSSLLGSSISELQLAKWKVDLSHVRTKLVPLTAIEESLSSDLVGGAMIPRGRSGFVRAGWQSLVSSMRARAVADNTYVDHTPETSQLAIKALSMVQDDVTRLWNHPAVKKLIKLRKIVLQESAAYFLNNVSRIAVSNYVPTTEDILNVRIQTLGVSEHSFEISVSGQTMNWLLYDVGGARGQRHAWVSYFDDATAIIFLAPISAFDQYLEEDPRTNRIDDSLQLWTMVCSNLLLKKAHLVLMLNKTDLLREKLINGIKVRKYITSYGDRPNTYEEASEYFRAHFLQVHRRKDVGKRSIYVHFTSMLDVQATRSILAVVGEAIVRSYMESVGLS</sequence>
<keyword evidence="5" id="KW-0460">Magnesium</keyword>
<dbReference type="SUPFAM" id="SSF47895">
    <property type="entry name" value="Transducin (alpha subunit), insertion domain"/>
    <property type="match status" value="1"/>
</dbReference>
<evidence type="ECO:0000256" key="4">
    <source>
        <dbReference type="PIRSR" id="PIRSR601019-1"/>
    </source>
</evidence>
<dbReference type="Proteomes" id="UP000736335">
    <property type="component" value="Unassembled WGS sequence"/>
</dbReference>
<dbReference type="GO" id="GO:0005525">
    <property type="term" value="F:GTP binding"/>
    <property type="evidence" value="ECO:0007669"/>
    <property type="project" value="UniProtKB-KW"/>
</dbReference>
<proteinExistence type="predicted"/>
<reference evidence="7" key="1">
    <citation type="journal article" date="2020" name="Nat. Commun.">
        <title>Large-scale genome sequencing of mycorrhizal fungi provides insights into the early evolution of symbiotic traits.</title>
        <authorList>
            <person name="Miyauchi S."/>
            <person name="Kiss E."/>
            <person name="Kuo A."/>
            <person name="Drula E."/>
            <person name="Kohler A."/>
            <person name="Sanchez-Garcia M."/>
            <person name="Morin E."/>
            <person name="Andreopoulos B."/>
            <person name="Barry K.W."/>
            <person name="Bonito G."/>
            <person name="Buee M."/>
            <person name="Carver A."/>
            <person name="Chen C."/>
            <person name="Cichocki N."/>
            <person name="Clum A."/>
            <person name="Culley D."/>
            <person name="Crous P.W."/>
            <person name="Fauchery L."/>
            <person name="Girlanda M."/>
            <person name="Hayes R.D."/>
            <person name="Keri Z."/>
            <person name="LaButti K."/>
            <person name="Lipzen A."/>
            <person name="Lombard V."/>
            <person name="Magnuson J."/>
            <person name="Maillard F."/>
            <person name="Murat C."/>
            <person name="Nolan M."/>
            <person name="Ohm R.A."/>
            <person name="Pangilinan J."/>
            <person name="Pereira M.F."/>
            <person name="Perotto S."/>
            <person name="Peter M."/>
            <person name="Pfister S."/>
            <person name="Riley R."/>
            <person name="Sitrit Y."/>
            <person name="Stielow J.B."/>
            <person name="Szollosi G."/>
            <person name="Zifcakova L."/>
            <person name="Stursova M."/>
            <person name="Spatafora J.W."/>
            <person name="Tedersoo L."/>
            <person name="Vaario L.M."/>
            <person name="Yamada A."/>
            <person name="Yan M."/>
            <person name="Wang P."/>
            <person name="Xu J."/>
            <person name="Bruns T."/>
            <person name="Baldrian P."/>
            <person name="Vilgalys R."/>
            <person name="Dunand C."/>
            <person name="Henrissat B."/>
            <person name="Grigoriev I.V."/>
            <person name="Hibbett D."/>
            <person name="Nagy L.G."/>
            <person name="Martin F.M."/>
        </authorList>
    </citation>
    <scope>NUCLEOTIDE SEQUENCE</scope>
    <source>
        <strain evidence="7">UH-Tt-Lm1</strain>
    </source>
</reference>
<feature type="binding site" evidence="4">
    <location>
        <begin position="269"/>
        <end position="275"/>
    </location>
    <ligand>
        <name>GTP</name>
        <dbReference type="ChEBI" id="CHEBI:37565"/>
    </ligand>
</feature>